<accession>A0A4V2XAA2</accession>
<dbReference type="AlphaFoldDB" id="A0A4V2XAA2"/>
<organism evidence="1 2">
    <name type="scientific">Arundinibacter roseus</name>
    <dbReference type="NCBI Taxonomy" id="2070510"/>
    <lineage>
        <taxon>Bacteria</taxon>
        <taxon>Pseudomonadati</taxon>
        <taxon>Bacteroidota</taxon>
        <taxon>Cytophagia</taxon>
        <taxon>Cytophagales</taxon>
        <taxon>Spirosomataceae</taxon>
        <taxon>Arundinibacter</taxon>
    </lineage>
</organism>
<dbReference type="EMBL" id="SMJU01000004">
    <property type="protein sequence ID" value="TDB66825.1"/>
    <property type="molecule type" value="Genomic_DNA"/>
</dbReference>
<dbReference type="RefSeq" id="WP_132115860.1">
    <property type="nucleotide sequence ID" value="NZ_SMJU01000004.1"/>
</dbReference>
<gene>
    <name evidence="1" type="ORF">EZE20_06785</name>
</gene>
<comment type="caution">
    <text evidence="1">The sequence shown here is derived from an EMBL/GenBank/DDBJ whole genome shotgun (WGS) entry which is preliminary data.</text>
</comment>
<name>A0A4V2XAA2_9BACT</name>
<evidence type="ECO:0000313" key="1">
    <source>
        <dbReference type="EMBL" id="TDB66825.1"/>
    </source>
</evidence>
<evidence type="ECO:0000313" key="2">
    <source>
        <dbReference type="Proteomes" id="UP000295706"/>
    </source>
</evidence>
<keyword evidence="2" id="KW-1185">Reference proteome</keyword>
<dbReference type="OrthoDB" id="947108at2"/>
<proteinExistence type="predicted"/>
<protein>
    <submittedName>
        <fullName evidence="1">Uncharacterized protein</fullName>
    </submittedName>
</protein>
<reference evidence="1 2" key="1">
    <citation type="submission" date="2019-02" db="EMBL/GenBank/DDBJ databases">
        <title>Arundinibacter roseus gen. nov., sp. nov., a new member of the family Cytophagaceae.</title>
        <authorList>
            <person name="Szuroczki S."/>
            <person name="Khayer B."/>
            <person name="Sproer C."/>
            <person name="Toumi M."/>
            <person name="Szabo A."/>
            <person name="Felfoldi T."/>
            <person name="Schumann P."/>
            <person name="Toth E."/>
        </authorList>
    </citation>
    <scope>NUCLEOTIDE SEQUENCE [LARGE SCALE GENOMIC DNA]</scope>
    <source>
        <strain evidence="1 2">DMA-k-7a</strain>
    </source>
</reference>
<dbReference type="Proteomes" id="UP000295706">
    <property type="component" value="Unassembled WGS sequence"/>
</dbReference>
<sequence>MLPPFQDREHFFVLAIASFPNDFWIMDEKKLLEERIKAKANWELLKLRHRAGKASSEEVEAAWRVSCKLGKHIPASTDKVRETTEKPYVPGATKVEQAIAAPEVVLSPEMIRHIQELEAQRSTLDVEKRNVSMKLQQIPASVPCPELTERIMNLRRQWEELGDRIWYVKRNGQLPESAPPQDTALFPTKFTAELPRDKFELDRMIKNMAINVQHKWPAKVSAAKTSAKKTEYERKIAVGLAKLEVMQALFVTL</sequence>